<feature type="transmembrane region" description="Helical" evidence="10">
    <location>
        <begin position="141"/>
        <end position="160"/>
    </location>
</feature>
<feature type="transmembrane region" description="Helical" evidence="10">
    <location>
        <begin position="72"/>
        <end position="91"/>
    </location>
</feature>
<dbReference type="Gene3D" id="1.20.5.1930">
    <property type="match status" value="1"/>
</dbReference>
<keyword evidence="4" id="KW-0808">Transferase</keyword>
<evidence type="ECO:0000256" key="1">
    <source>
        <dbReference type="ARBA" id="ARBA00000085"/>
    </source>
</evidence>
<dbReference type="PANTHER" id="PTHR24421:SF10">
    <property type="entry name" value="NITRATE_NITRITE SENSOR PROTEIN NARQ"/>
    <property type="match status" value="1"/>
</dbReference>
<reference evidence="13" key="1">
    <citation type="submission" date="2022-01" db="EMBL/GenBank/DDBJ databases">
        <title>Antribacter sp. nov., isolated from Guizhou of China.</title>
        <authorList>
            <person name="Chengliang C."/>
            <person name="Ya Z."/>
        </authorList>
    </citation>
    <scope>NUCLEOTIDE SEQUENCE</scope>
    <source>
        <strain evidence="13">KLBMP 9083</strain>
    </source>
</reference>
<dbReference type="EC" id="2.7.13.3" evidence="2"/>
<dbReference type="GO" id="GO:0016020">
    <property type="term" value="C:membrane"/>
    <property type="evidence" value="ECO:0007669"/>
    <property type="project" value="InterPro"/>
</dbReference>
<keyword evidence="10" id="KW-0812">Transmembrane</keyword>
<evidence type="ECO:0000313" key="14">
    <source>
        <dbReference type="Proteomes" id="UP001165405"/>
    </source>
</evidence>
<evidence type="ECO:0000313" key="13">
    <source>
        <dbReference type="EMBL" id="MCF4120616.1"/>
    </source>
</evidence>
<organism evidence="13 14">
    <name type="scientific">Antribacter soli</name>
    <dbReference type="NCBI Taxonomy" id="2910976"/>
    <lineage>
        <taxon>Bacteria</taxon>
        <taxon>Bacillati</taxon>
        <taxon>Actinomycetota</taxon>
        <taxon>Actinomycetes</taxon>
        <taxon>Micrococcales</taxon>
        <taxon>Promicromonosporaceae</taxon>
        <taxon>Antribacter</taxon>
    </lineage>
</organism>
<comment type="caution">
    <text evidence="13">The sequence shown here is derived from an EMBL/GenBank/DDBJ whole genome shotgun (WGS) entry which is preliminary data.</text>
</comment>
<dbReference type="PANTHER" id="PTHR24421">
    <property type="entry name" value="NITRATE/NITRITE SENSOR PROTEIN NARX-RELATED"/>
    <property type="match status" value="1"/>
</dbReference>
<sequence length="475" mass="48182">MMPGPGPAGPLDRRRPRVFLAGLVLLVSVLGTFGTARHGWSGPFGNGWSGGWMDGWMDGSPGGGPGRRGQRVPFLAVLLLLVSPAALVGLLPRRPVLAVASSVGAVGTFLALGFPWGPALLGPAAVLVAVVLTGPANRHRLIGWAGAALLGGVLVCAAELRGTVSWGRPGWPSTDAPTFGNLVAGAAWLAVVLLVAGSIRDRSGRIAAARAAARETAAERERTAVTAERLRIARELHDVLAHSLSAINVQAGVGLHLLDRNPGQARSALTNIRDTSRDALSEVRAVLGIVRDGSETSGSAPPGVAPPGPAGAGPGTVHPGGSASDSAVPLTPTWDLTGVTKLADQARAEGLAVALDVDPAAHALPDRLAGVVFRVVQESLTNVRRHASGATAVRVHVRVTGDQAEVLVSDDGRSPRAGASPGYGLRGMRERVEGAGGTLEAGPADPGPGWDVHATIPVSPASSPPAADGRAEEAP</sequence>
<feature type="region of interest" description="Disordered" evidence="9">
    <location>
        <begin position="410"/>
        <end position="475"/>
    </location>
</feature>
<feature type="transmembrane region" description="Helical" evidence="10">
    <location>
        <begin position="180"/>
        <end position="199"/>
    </location>
</feature>
<dbReference type="Pfam" id="PF07730">
    <property type="entry name" value="HisKA_3"/>
    <property type="match status" value="1"/>
</dbReference>
<evidence type="ECO:0000256" key="10">
    <source>
        <dbReference type="SAM" id="Phobius"/>
    </source>
</evidence>
<protein>
    <recommendedName>
        <fullName evidence="2">histidine kinase</fullName>
        <ecNumber evidence="2">2.7.13.3</ecNumber>
    </recommendedName>
</protein>
<feature type="transmembrane region" description="Helical" evidence="10">
    <location>
        <begin position="120"/>
        <end position="136"/>
    </location>
</feature>
<dbReference type="InterPro" id="IPR036890">
    <property type="entry name" value="HATPase_C_sf"/>
</dbReference>
<feature type="region of interest" description="Disordered" evidence="9">
    <location>
        <begin position="291"/>
        <end position="330"/>
    </location>
</feature>
<proteinExistence type="predicted"/>
<evidence type="ECO:0000256" key="2">
    <source>
        <dbReference type="ARBA" id="ARBA00012438"/>
    </source>
</evidence>
<keyword evidence="8" id="KW-0902">Two-component regulatory system</keyword>
<evidence type="ECO:0000256" key="6">
    <source>
        <dbReference type="ARBA" id="ARBA00022777"/>
    </source>
</evidence>
<keyword evidence="5" id="KW-0547">Nucleotide-binding</keyword>
<evidence type="ECO:0000256" key="8">
    <source>
        <dbReference type="ARBA" id="ARBA00023012"/>
    </source>
</evidence>
<evidence type="ECO:0000256" key="5">
    <source>
        <dbReference type="ARBA" id="ARBA00022741"/>
    </source>
</evidence>
<evidence type="ECO:0000256" key="3">
    <source>
        <dbReference type="ARBA" id="ARBA00022553"/>
    </source>
</evidence>
<keyword evidence="3" id="KW-0597">Phosphoprotein</keyword>
<accession>A0AA41U6M7</accession>
<dbReference type="InterPro" id="IPR003594">
    <property type="entry name" value="HATPase_dom"/>
</dbReference>
<keyword evidence="10" id="KW-1133">Transmembrane helix</keyword>
<keyword evidence="6 13" id="KW-0418">Kinase</keyword>
<dbReference type="RefSeq" id="WP_236088386.1">
    <property type="nucleotide sequence ID" value="NZ_JAKGSG010000022.1"/>
</dbReference>
<dbReference type="InterPro" id="IPR011712">
    <property type="entry name" value="Sig_transdc_His_kin_sub3_dim/P"/>
</dbReference>
<dbReference type="AlphaFoldDB" id="A0AA41U6M7"/>
<dbReference type="Pfam" id="PF02518">
    <property type="entry name" value="HATPase_c"/>
    <property type="match status" value="1"/>
</dbReference>
<evidence type="ECO:0000256" key="7">
    <source>
        <dbReference type="ARBA" id="ARBA00022840"/>
    </source>
</evidence>
<dbReference type="GO" id="GO:0046983">
    <property type="term" value="F:protein dimerization activity"/>
    <property type="evidence" value="ECO:0007669"/>
    <property type="project" value="InterPro"/>
</dbReference>
<dbReference type="SUPFAM" id="SSF55874">
    <property type="entry name" value="ATPase domain of HSP90 chaperone/DNA topoisomerase II/histidine kinase"/>
    <property type="match status" value="1"/>
</dbReference>
<dbReference type="Proteomes" id="UP001165405">
    <property type="component" value="Unassembled WGS sequence"/>
</dbReference>
<dbReference type="GO" id="GO:0000155">
    <property type="term" value="F:phosphorelay sensor kinase activity"/>
    <property type="evidence" value="ECO:0007669"/>
    <property type="project" value="InterPro"/>
</dbReference>
<evidence type="ECO:0000256" key="4">
    <source>
        <dbReference type="ARBA" id="ARBA00022679"/>
    </source>
</evidence>
<dbReference type="GO" id="GO:0005524">
    <property type="term" value="F:ATP binding"/>
    <property type="evidence" value="ECO:0007669"/>
    <property type="project" value="UniProtKB-KW"/>
</dbReference>
<keyword evidence="7" id="KW-0067">ATP-binding</keyword>
<dbReference type="EMBL" id="JAKGSG010000022">
    <property type="protein sequence ID" value="MCF4120616.1"/>
    <property type="molecule type" value="Genomic_DNA"/>
</dbReference>
<name>A0AA41U6M7_9MICO</name>
<gene>
    <name evidence="13" type="ORF">L1785_06470</name>
</gene>
<keyword evidence="10" id="KW-0472">Membrane</keyword>
<evidence type="ECO:0000259" key="11">
    <source>
        <dbReference type="Pfam" id="PF02518"/>
    </source>
</evidence>
<feature type="transmembrane region" description="Helical" evidence="10">
    <location>
        <begin position="18"/>
        <end position="36"/>
    </location>
</feature>
<keyword evidence="14" id="KW-1185">Reference proteome</keyword>
<comment type="catalytic activity">
    <reaction evidence="1">
        <text>ATP + protein L-histidine = ADP + protein N-phospho-L-histidine.</text>
        <dbReference type="EC" id="2.7.13.3"/>
    </reaction>
</comment>
<evidence type="ECO:0000259" key="12">
    <source>
        <dbReference type="Pfam" id="PF07730"/>
    </source>
</evidence>
<dbReference type="Gene3D" id="3.30.565.10">
    <property type="entry name" value="Histidine kinase-like ATPase, C-terminal domain"/>
    <property type="match status" value="1"/>
</dbReference>
<feature type="domain" description="Histidine kinase/HSP90-like ATPase" evidence="11">
    <location>
        <begin position="373"/>
        <end position="458"/>
    </location>
</feature>
<dbReference type="InterPro" id="IPR050482">
    <property type="entry name" value="Sensor_HK_TwoCompSys"/>
</dbReference>
<feature type="domain" description="Signal transduction histidine kinase subgroup 3 dimerisation and phosphoacceptor" evidence="12">
    <location>
        <begin position="228"/>
        <end position="292"/>
    </location>
</feature>
<dbReference type="CDD" id="cd16917">
    <property type="entry name" value="HATPase_UhpB-NarQ-NarX-like"/>
    <property type="match status" value="1"/>
</dbReference>
<evidence type="ECO:0000256" key="9">
    <source>
        <dbReference type="SAM" id="MobiDB-lite"/>
    </source>
</evidence>